<accession>A0A8E2E2Y7</accession>
<dbReference type="EMBL" id="KV745215">
    <property type="protein sequence ID" value="OCK76392.1"/>
    <property type="molecule type" value="Genomic_DNA"/>
</dbReference>
<organism evidence="3 4">
    <name type="scientific">Lepidopterella palustris CBS 459.81</name>
    <dbReference type="NCBI Taxonomy" id="1314670"/>
    <lineage>
        <taxon>Eukaryota</taxon>
        <taxon>Fungi</taxon>
        <taxon>Dikarya</taxon>
        <taxon>Ascomycota</taxon>
        <taxon>Pezizomycotina</taxon>
        <taxon>Dothideomycetes</taxon>
        <taxon>Pleosporomycetidae</taxon>
        <taxon>Mytilinidiales</taxon>
        <taxon>Argynnaceae</taxon>
        <taxon>Lepidopterella</taxon>
    </lineage>
</organism>
<dbReference type="SUPFAM" id="SSF51905">
    <property type="entry name" value="FAD/NAD(P)-binding domain"/>
    <property type="match status" value="2"/>
</dbReference>
<dbReference type="GO" id="GO:0050660">
    <property type="term" value="F:flavin adenine dinucleotide binding"/>
    <property type="evidence" value="ECO:0007669"/>
    <property type="project" value="TreeGrafter"/>
</dbReference>
<reference evidence="3 4" key="1">
    <citation type="journal article" date="2016" name="Nat. Commun.">
        <title>Ectomycorrhizal ecology is imprinted in the genome of the dominant symbiotic fungus Cenococcum geophilum.</title>
        <authorList>
            <consortium name="DOE Joint Genome Institute"/>
            <person name="Peter M."/>
            <person name="Kohler A."/>
            <person name="Ohm R.A."/>
            <person name="Kuo A."/>
            <person name="Krutzmann J."/>
            <person name="Morin E."/>
            <person name="Arend M."/>
            <person name="Barry K.W."/>
            <person name="Binder M."/>
            <person name="Choi C."/>
            <person name="Clum A."/>
            <person name="Copeland A."/>
            <person name="Grisel N."/>
            <person name="Haridas S."/>
            <person name="Kipfer T."/>
            <person name="LaButti K."/>
            <person name="Lindquist E."/>
            <person name="Lipzen A."/>
            <person name="Maire R."/>
            <person name="Meier B."/>
            <person name="Mihaltcheva S."/>
            <person name="Molinier V."/>
            <person name="Murat C."/>
            <person name="Poggeler S."/>
            <person name="Quandt C.A."/>
            <person name="Sperisen C."/>
            <person name="Tritt A."/>
            <person name="Tisserant E."/>
            <person name="Crous P.W."/>
            <person name="Henrissat B."/>
            <person name="Nehls U."/>
            <person name="Egli S."/>
            <person name="Spatafora J.W."/>
            <person name="Grigoriev I.V."/>
            <person name="Martin F.M."/>
        </authorList>
    </citation>
    <scope>NUCLEOTIDE SEQUENCE [LARGE SCALE GENOMIC DNA]</scope>
    <source>
        <strain evidence="3 4">CBS 459.81</strain>
    </source>
</reference>
<dbReference type="AlphaFoldDB" id="A0A8E2E2Y7"/>
<feature type="region of interest" description="Disordered" evidence="2">
    <location>
        <begin position="671"/>
        <end position="695"/>
    </location>
</feature>
<dbReference type="OrthoDB" id="74360at2759"/>
<evidence type="ECO:0000256" key="1">
    <source>
        <dbReference type="ARBA" id="ARBA00023002"/>
    </source>
</evidence>
<dbReference type="Gene3D" id="3.50.50.60">
    <property type="entry name" value="FAD/NAD(P)-binding domain"/>
    <property type="match status" value="2"/>
</dbReference>
<name>A0A8E2E2Y7_9PEZI</name>
<evidence type="ECO:0000313" key="4">
    <source>
        <dbReference type="Proteomes" id="UP000250266"/>
    </source>
</evidence>
<evidence type="ECO:0000313" key="3">
    <source>
        <dbReference type="EMBL" id="OCK76392.1"/>
    </source>
</evidence>
<dbReference type="InterPro" id="IPR036188">
    <property type="entry name" value="FAD/NAD-bd_sf"/>
</dbReference>
<dbReference type="Pfam" id="PF13738">
    <property type="entry name" value="Pyr_redox_3"/>
    <property type="match status" value="1"/>
</dbReference>
<dbReference type="PANTHER" id="PTHR43539">
    <property type="entry name" value="FLAVIN-BINDING MONOOXYGENASE-LIKE PROTEIN (AFU_ORTHOLOGUE AFUA_4G09220)"/>
    <property type="match status" value="1"/>
</dbReference>
<evidence type="ECO:0000256" key="2">
    <source>
        <dbReference type="SAM" id="MobiDB-lite"/>
    </source>
</evidence>
<dbReference type="PANTHER" id="PTHR43539:SF68">
    <property type="entry name" value="FLAVIN-BINDING MONOOXYGENASE-LIKE PROTEIN (AFU_ORTHOLOGUE AFUA_4G09220)"/>
    <property type="match status" value="1"/>
</dbReference>
<dbReference type="Proteomes" id="UP000250266">
    <property type="component" value="Unassembled WGS sequence"/>
</dbReference>
<keyword evidence="4" id="KW-1185">Reference proteome</keyword>
<dbReference type="InterPro" id="IPR050982">
    <property type="entry name" value="Auxin_biosynth/cation_transpt"/>
</dbReference>
<proteinExistence type="predicted"/>
<sequence>MLQKPVSEWNDDSIRPPDADTTIGWAGVPLSQTLGYYGHIPRPTLPTNSELGFTPDYASVDVEKIVQSFLDSFAKNIEAQDIDAIIGSIYKDGYWKDVELLTWDIRALHGHELIRQMLQERLPKTGIKNIRLNPQTSASLEKIGEDLSFILFHFEFDFAHGTGVGAARLSPFAAKTGSVAELADKKSWKIYTIGTALETVEGWDAEYGDKIRYQHGKIHDPLGKARSYQELRDDELEGNDGFEPTVVIVGAGHTGLCMAARLRVLGIPHLIIEKEDRAGYSWASRYASLSLHGPTYANHLPCLPFPHWFPTFLPAQQLAKFLQHYATIMDLNIWTNSQVDGKTAAYDEKEGRWNISVTRGDGSKKILHPRHFIIATGISGTLPNVPEVPGMAEFKRNGGLVVHSSRHKSSHEWKGKRCIVVGAATSAHDLAYELSENGCQVTMIQRSATHVMSVEPSVRTLFSAREKTNRKEGQPQDIVDQATFLKQPYPVEYELLPRGQRIARELDHDLLESLKKVGYRLHDGYHGGGAYSMFLFDQGGFYWDTGACTLIADKKIGLVHSEIDHFTKDGVVFKDGTSQQADAVVFATGYMNSKSAIQALMGDEMAKKCHERWEKGNAFFLGPEGESIINYCPLPQKGLYSMFHQFSFTRFHSARLALRIKAEELGIDVTPYGNKPLGPPSTAAGRQPRPEGVAL</sequence>
<gene>
    <name evidence="3" type="ORF">K432DRAFT_408203</name>
</gene>
<dbReference type="GO" id="GO:0004497">
    <property type="term" value="F:monooxygenase activity"/>
    <property type="evidence" value="ECO:0007669"/>
    <property type="project" value="TreeGrafter"/>
</dbReference>
<protein>
    <submittedName>
        <fullName evidence="3">FAD/NAD(P)-binding domain-containing protein</fullName>
    </submittedName>
</protein>
<keyword evidence="1" id="KW-0560">Oxidoreductase</keyword>